<feature type="compositionally biased region" description="Basic and acidic residues" evidence="1">
    <location>
        <begin position="363"/>
        <end position="396"/>
    </location>
</feature>
<name>A0A6P6J3T5_CARAU</name>
<evidence type="ECO:0000313" key="2">
    <source>
        <dbReference type="Proteomes" id="UP000515129"/>
    </source>
</evidence>
<sequence length="412" mass="47631">MTTVNLVPQDLAGRLEWIDPTQCRCSSEQIPWHEIRVLTSVVNLRICEGAEIPPFIYSNRGGRDGSPKVRVFDEYGGEVRSIPTRGWDELDETDAGEGSERGSVAPSFVPRREENRNALDFSAPQQEVPESPDDESESEDEEPLKTYFGKEKQGDLGDCDSEMWQLSQIISQRRKQLNQLREEIEQEQFEEKWRTVGSLTACQEIAEKGVEGILRHIFQGVKRNALAGAKEFLLYGPETSPEELERALIRYDRKTEIIQTDKEKSGSKTQRSKDPPRRSSREKKPYNRYEVEGKFSPHPEQKPDRNWRKGRDRFSPKDSSHGGRKYRDQSKPRDNRPENNREKSNYITPEKWNKLSSEVRQQIMEDRQKSRPEARIGRVRTADTRAEASVEKEEAKAKRKKNKKKGPELTEA</sequence>
<protein>
    <submittedName>
        <fullName evidence="3">High mobility group nucleosome-binding domain-containing protein 5-like</fullName>
    </submittedName>
</protein>
<gene>
    <name evidence="3" type="primary">LOC113040772</name>
</gene>
<dbReference type="AlphaFoldDB" id="A0A6P6J3T5"/>
<feature type="region of interest" description="Disordered" evidence="1">
    <location>
        <begin position="83"/>
        <end position="156"/>
    </location>
</feature>
<dbReference type="Proteomes" id="UP000515129">
    <property type="component" value="Chromosome 22"/>
</dbReference>
<keyword evidence="2" id="KW-1185">Reference proteome</keyword>
<evidence type="ECO:0000256" key="1">
    <source>
        <dbReference type="SAM" id="MobiDB-lite"/>
    </source>
</evidence>
<organism evidence="2 3">
    <name type="scientific">Carassius auratus</name>
    <name type="common">Goldfish</name>
    <dbReference type="NCBI Taxonomy" id="7957"/>
    <lineage>
        <taxon>Eukaryota</taxon>
        <taxon>Metazoa</taxon>
        <taxon>Chordata</taxon>
        <taxon>Craniata</taxon>
        <taxon>Vertebrata</taxon>
        <taxon>Euteleostomi</taxon>
        <taxon>Actinopterygii</taxon>
        <taxon>Neopterygii</taxon>
        <taxon>Teleostei</taxon>
        <taxon>Ostariophysi</taxon>
        <taxon>Cypriniformes</taxon>
        <taxon>Cyprinidae</taxon>
        <taxon>Cyprininae</taxon>
        <taxon>Carassius</taxon>
    </lineage>
</organism>
<evidence type="ECO:0000313" key="3">
    <source>
        <dbReference type="RefSeq" id="XP_026054811.1"/>
    </source>
</evidence>
<accession>A0A6P6J3T5</accession>
<feature type="region of interest" description="Disordered" evidence="1">
    <location>
        <begin position="258"/>
        <end position="412"/>
    </location>
</feature>
<dbReference type="GeneID" id="113040772"/>
<feature type="compositionally biased region" description="Basic and acidic residues" evidence="1">
    <location>
        <begin position="258"/>
        <end position="344"/>
    </location>
</feature>
<dbReference type="RefSeq" id="XP_026054811.1">
    <property type="nucleotide sequence ID" value="XM_026199026.1"/>
</dbReference>
<reference evidence="3" key="1">
    <citation type="submission" date="2025-08" db="UniProtKB">
        <authorList>
            <consortium name="RefSeq"/>
        </authorList>
    </citation>
    <scope>IDENTIFICATION</scope>
    <source>
        <strain evidence="3">Wakin</strain>
        <tissue evidence="3">Muscle</tissue>
    </source>
</reference>
<proteinExistence type="predicted"/>
<dbReference type="KEGG" id="caua:113040772"/>
<dbReference type="OrthoDB" id="10618118at2759"/>
<feature type="compositionally biased region" description="Acidic residues" evidence="1">
    <location>
        <begin position="130"/>
        <end position="142"/>
    </location>
</feature>